<dbReference type="AlphaFoldDB" id="A0A8R7V4T3"/>
<dbReference type="EnsemblPlants" id="TuG1812G0700001999.01.T01">
    <property type="protein sequence ID" value="TuG1812G0700001999.01.T01.cds426158"/>
    <property type="gene ID" value="TuG1812G0700001999.01"/>
</dbReference>
<reference evidence="2" key="1">
    <citation type="journal article" date="2013" name="Nature">
        <title>Draft genome of the wheat A-genome progenitor Triticum urartu.</title>
        <authorList>
            <person name="Ling H.Q."/>
            <person name="Zhao S."/>
            <person name="Liu D."/>
            <person name="Wang J."/>
            <person name="Sun H."/>
            <person name="Zhang C."/>
            <person name="Fan H."/>
            <person name="Li D."/>
            <person name="Dong L."/>
            <person name="Tao Y."/>
            <person name="Gao C."/>
            <person name="Wu H."/>
            <person name="Li Y."/>
            <person name="Cui Y."/>
            <person name="Guo X."/>
            <person name="Zheng S."/>
            <person name="Wang B."/>
            <person name="Yu K."/>
            <person name="Liang Q."/>
            <person name="Yang W."/>
            <person name="Lou X."/>
            <person name="Chen J."/>
            <person name="Feng M."/>
            <person name="Jian J."/>
            <person name="Zhang X."/>
            <person name="Luo G."/>
            <person name="Jiang Y."/>
            <person name="Liu J."/>
            <person name="Wang Z."/>
            <person name="Sha Y."/>
            <person name="Zhang B."/>
            <person name="Wu H."/>
            <person name="Tang D."/>
            <person name="Shen Q."/>
            <person name="Xue P."/>
            <person name="Zou S."/>
            <person name="Wang X."/>
            <person name="Liu X."/>
            <person name="Wang F."/>
            <person name="Yang Y."/>
            <person name="An X."/>
            <person name="Dong Z."/>
            <person name="Zhang K."/>
            <person name="Zhang X."/>
            <person name="Luo M.C."/>
            <person name="Dvorak J."/>
            <person name="Tong Y."/>
            <person name="Wang J."/>
            <person name="Yang H."/>
            <person name="Li Z."/>
            <person name="Wang D."/>
            <person name="Zhang A."/>
            <person name="Wang J."/>
        </authorList>
    </citation>
    <scope>NUCLEOTIDE SEQUENCE</scope>
    <source>
        <strain evidence="2">cv. G1812</strain>
    </source>
</reference>
<proteinExistence type="predicted"/>
<name>A0A8R7V4T3_TRIUA</name>
<keyword evidence="2" id="KW-1185">Reference proteome</keyword>
<reference evidence="1" key="2">
    <citation type="submission" date="2018-03" db="EMBL/GenBank/DDBJ databases">
        <title>The Triticum urartu genome reveals the dynamic nature of wheat genome evolution.</title>
        <authorList>
            <person name="Ling H."/>
            <person name="Ma B."/>
            <person name="Shi X."/>
            <person name="Liu H."/>
            <person name="Dong L."/>
            <person name="Sun H."/>
            <person name="Cao Y."/>
            <person name="Gao Q."/>
            <person name="Zheng S."/>
            <person name="Li Y."/>
            <person name="Yu Y."/>
            <person name="Du H."/>
            <person name="Qi M."/>
            <person name="Li Y."/>
            <person name="Yu H."/>
            <person name="Cui Y."/>
            <person name="Wang N."/>
            <person name="Chen C."/>
            <person name="Wu H."/>
            <person name="Zhao Y."/>
            <person name="Zhang J."/>
            <person name="Li Y."/>
            <person name="Zhou W."/>
            <person name="Zhang B."/>
            <person name="Hu W."/>
            <person name="Eijk M."/>
            <person name="Tang J."/>
            <person name="Witsenboer H."/>
            <person name="Zhao S."/>
            <person name="Li Z."/>
            <person name="Zhang A."/>
            <person name="Wang D."/>
            <person name="Liang C."/>
        </authorList>
    </citation>
    <scope>NUCLEOTIDE SEQUENCE [LARGE SCALE GENOMIC DNA]</scope>
    <source>
        <strain evidence="1">cv. G1812</strain>
    </source>
</reference>
<protein>
    <submittedName>
        <fullName evidence="1">Uncharacterized protein</fullName>
    </submittedName>
</protein>
<evidence type="ECO:0000313" key="2">
    <source>
        <dbReference type="Proteomes" id="UP000015106"/>
    </source>
</evidence>
<dbReference type="Gramene" id="TuG1812G0700001999.01.T01">
    <property type="protein sequence ID" value="TuG1812G0700001999.01.T01.cds426158"/>
    <property type="gene ID" value="TuG1812G0700001999.01"/>
</dbReference>
<organism evidence="1 2">
    <name type="scientific">Triticum urartu</name>
    <name type="common">Red wild einkorn</name>
    <name type="synonym">Crithodium urartu</name>
    <dbReference type="NCBI Taxonomy" id="4572"/>
    <lineage>
        <taxon>Eukaryota</taxon>
        <taxon>Viridiplantae</taxon>
        <taxon>Streptophyta</taxon>
        <taxon>Embryophyta</taxon>
        <taxon>Tracheophyta</taxon>
        <taxon>Spermatophyta</taxon>
        <taxon>Magnoliopsida</taxon>
        <taxon>Liliopsida</taxon>
        <taxon>Poales</taxon>
        <taxon>Poaceae</taxon>
        <taxon>BOP clade</taxon>
        <taxon>Pooideae</taxon>
        <taxon>Triticodae</taxon>
        <taxon>Triticeae</taxon>
        <taxon>Triticinae</taxon>
        <taxon>Triticum</taxon>
    </lineage>
</organism>
<dbReference type="Proteomes" id="UP000015106">
    <property type="component" value="Chromosome 7"/>
</dbReference>
<sequence length="71" mass="8150">MYISIYACMIQFIPKRKLLQIFRRGSRIHHSRQSQAKLHRSRHSILCAKVNHQAGNAHIAPWAGHSGSNFS</sequence>
<reference evidence="1" key="3">
    <citation type="submission" date="2022-06" db="UniProtKB">
        <authorList>
            <consortium name="EnsemblPlants"/>
        </authorList>
    </citation>
    <scope>IDENTIFICATION</scope>
</reference>
<evidence type="ECO:0000313" key="1">
    <source>
        <dbReference type="EnsemblPlants" id="TuG1812G0700001999.01.T01.cds426158"/>
    </source>
</evidence>
<accession>A0A8R7V4T3</accession>